<feature type="region of interest" description="Disordered" evidence="1">
    <location>
        <begin position="305"/>
        <end position="342"/>
    </location>
</feature>
<protein>
    <submittedName>
        <fullName evidence="2">Uncharacterized protein</fullName>
    </submittedName>
</protein>
<evidence type="ECO:0000313" key="2">
    <source>
        <dbReference type="EMBL" id="PPR07618.1"/>
    </source>
</evidence>
<comment type="caution">
    <text evidence="2">The sequence shown here is derived from an EMBL/GenBank/DDBJ whole genome shotgun (WGS) entry which is preliminary data.</text>
</comment>
<keyword evidence="3" id="KW-1185">Reference proteome</keyword>
<gene>
    <name evidence="2" type="ORF">CVT24_004171</name>
</gene>
<dbReference type="OrthoDB" id="3269456at2759"/>
<proteinExistence type="predicted"/>
<name>A0A409YXA6_9AGAR</name>
<dbReference type="Proteomes" id="UP000284842">
    <property type="component" value="Unassembled WGS sequence"/>
</dbReference>
<reference evidence="2 3" key="1">
    <citation type="journal article" date="2018" name="Evol. Lett.">
        <title>Horizontal gene cluster transfer increased hallucinogenic mushroom diversity.</title>
        <authorList>
            <person name="Reynolds H.T."/>
            <person name="Vijayakumar V."/>
            <person name="Gluck-Thaler E."/>
            <person name="Korotkin H.B."/>
            <person name="Matheny P.B."/>
            <person name="Slot J.C."/>
        </authorList>
    </citation>
    <scope>NUCLEOTIDE SEQUENCE [LARGE SCALE GENOMIC DNA]</scope>
    <source>
        <strain evidence="2 3">2629</strain>
    </source>
</reference>
<dbReference type="AlphaFoldDB" id="A0A409YXA6"/>
<evidence type="ECO:0000313" key="3">
    <source>
        <dbReference type="Proteomes" id="UP000284842"/>
    </source>
</evidence>
<sequence length="342" mass="38565">MDTRYNLEHASMSLLRYTKEREKDHHSGIQLLNMFKDDSDSSLEVAEFNGIGRLISKQFDQDGVESEAVEAVVSMQGIITSKDLPPFRGRMNTTKIQFYRQAVTIAVVDEDICERFIEQIGRVQNIFKRHYGDGLNDSCAFTTFVPGKISYNTFDISNRLFKKRADADGEQLRTLGQAIDPDGNVQRTADSNGFVHTTDNEVFYFERKKDPIKGQYRFVAAEPTIFQVGDIVEVQMSFVGLPLHHRKRKLSLMLRTVGLMDAKFSKDLSLSKFKSGAKTNAPARAMLKRAVGYADENVSIAESRLANMEVDDRASGSKATHANGGDDESDQDDVDRPEKKRR</sequence>
<dbReference type="EMBL" id="NHTK01000399">
    <property type="protein sequence ID" value="PPR07618.1"/>
    <property type="molecule type" value="Genomic_DNA"/>
</dbReference>
<organism evidence="2 3">
    <name type="scientific">Panaeolus cyanescens</name>
    <dbReference type="NCBI Taxonomy" id="181874"/>
    <lineage>
        <taxon>Eukaryota</taxon>
        <taxon>Fungi</taxon>
        <taxon>Dikarya</taxon>
        <taxon>Basidiomycota</taxon>
        <taxon>Agaricomycotina</taxon>
        <taxon>Agaricomycetes</taxon>
        <taxon>Agaricomycetidae</taxon>
        <taxon>Agaricales</taxon>
        <taxon>Agaricineae</taxon>
        <taxon>Galeropsidaceae</taxon>
        <taxon>Panaeolus</taxon>
    </lineage>
</organism>
<accession>A0A409YXA6</accession>
<dbReference type="InParanoid" id="A0A409YXA6"/>
<evidence type="ECO:0000256" key="1">
    <source>
        <dbReference type="SAM" id="MobiDB-lite"/>
    </source>
</evidence>